<organism evidence="6 7">
    <name type="scientific">Trifolium medium</name>
    <dbReference type="NCBI Taxonomy" id="97028"/>
    <lineage>
        <taxon>Eukaryota</taxon>
        <taxon>Viridiplantae</taxon>
        <taxon>Streptophyta</taxon>
        <taxon>Embryophyta</taxon>
        <taxon>Tracheophyta</taxon>
        <taxon>Spermatophyta</taxon>
        <taxon>Magnoliopsida</taxon>
        <taxon>eudicotyledons</taxon>
        <taxon>Gunneridae</taxon>
        <taxon>Pentapetalae</taxon>
        <taxon>rosids</taxon>
        <taxon>fabids</taxon>
        <taxon>Fabales</taxon>
        <taxon>Fabaceae</taxon>
        <taxon>Papilionoideae</taxon>
        <taxon>50 kb inversion clade</taxon>
        <taxon>NPAAA clade</taxon>
        <taxon>Hologalegina</taxon>
        <taxon>IRL clade</taxon>
        <taxon>Trifolieae</taxon>
        <taxon>Trifolium</taxon>
    </lineage>
</organism>
<evidence type="ECO:0000256" key="3">
    <source>
        <dbReference type="RuleBase" id="RU369104"/>
    </source>
</evidence>
<dbReference type="AlphaFoldDB" id="A0A392PZA7"/>
<comment type="subcellular location">
    <subcellularLocation>
        <location evidence="1 3">Nucleus</location>
    </subcellularLocation>
</comment>
<dbReference type="PANTHER" id="PTHR11514:SF142">
    <property type="entry name" value="TRANSCRIPTION FACTOR"/>
    <property type="match status" value="1"/>
</dbReference>
<dbReference type="InterPro" id="IPR054502">
    <property type="entry name" value="bHLH-TF_ACT-like_plant"/>
</dbReference>
<keyword evidence="3" id="KW-0805">Transcription regulation</keyword>
<dbReference type="Proteomes" id="UP000265520">
    <property type="component" value="Unassembled WGS sequence"/>
</dbReference>
<name>A0A392PZA7_9FABA</name>
<accession>A0A392PZA7</accession>
<dbReference type="PANTHER" id="PTHR11514">
    <property type="entry name" value="MYC"/>
    <property type="match status" value="1"/>
</dbReference>
<keyword evidence="7" id="KW-1185">Reference proteome</keyword>
<sequence length="116" mass="12708">MESERETFGTSTSKDGSANSRSENCQQNIRVPPPDVDIQASQDEVIVKVSCSLDTHPVSKVMETFKEAQTSVVESKLAAANDTIYHTFVIKSQGSEELTKDKLIAAFSRESNALQI</sequence>
<keyword evidence="3" id="KW-0804">Transcription</keyword>
<evidence type="ECO:0000256" key="1">
    <source>
        <dbReference type="ARBA" id="ARBA00004123"/>
    </source>
</evidence>
<protein>
    <recommendedName>
        <fullName evidence="3">Transcription factor</fullName>
        <shortName evidence="3">bHLH transcription factor</shortName>
    </recommendedName>
    <alternativeName>
        <fullName evidence="3">Basic helix-loop-helix protein</fullName>
    </alternativeName>
</protein>
<evidence type="ECO:0000313" key="7">
    <source>
        <dbReference type="Proteomes" id="UP000265520"/>
    </source>
</evidence>
<dbReference type="InterPro" id="IPR045084">
    <property type="entry name" value="AIB/MYC-like"/>
</dbReference>
<feature type="region of interest" description="Disordered" evidence="4">
    <location>
        <begin position="1"/>
        <end position="32"/>
    </location>
</feature>
<feature type="domain" description="Plant bHLH transcription factor ACT-like" evidence="5">
    <location>
        <begin position="36"/>
        <end position="105"/>
    </location>
</feature>
<dbReference type="GO" id="GO:0003700">
    <property type="term" value="F:DNA-binding transcription factor activity"/>
    <property type="evidence" value="ECO:0007669"/>
    <property type="project" value="InterPro"/>
</dbReference>
<evidence type="ECO:0000256" key="4">
    <source>
        <dbReference type="SAM" id="MobiDB-lite"/>
    </source>
</evidence>
<dbReference type="Pfam" id="PF22754">
    <property type="entry name" value="bHLH-TF_ACT-like_plant"/>
    <property type="match status" value="1"/>
</dbReference>
<evidence type="ECO:0000313" key="6">
    <source>
        <dbReference type="EMBL" id="MCI17431.1"/>
    </source>
</evidence>
<dbReference type="EMBL" id="LXQA010105415">
    <property type="protein sequence ID" value="MCI17431.1"/>
    <property type="molecule type" value="Genomic_DNA"/>
</dbReference>
<evidence type="ECO:0000259" key="5">
    <source>
        <dbReference type="Pfam" id="PF22754"/>
    </source>
</evidence>
<dbReference type="GO" id="GO:0000976">
    <property type="term" value="F:transcription cis-regulatory region binding"/>
    <property type="evidence" value="ECO:0007669"/>
    <property type="project" value="TreeGrafter"/>
</dbReference>
<dbReference type="GO" id="GO:0005634">
    <property type="term" value="C:nucleus"/>
    <property type="evidence" value="ECO:0007669"/>
    <property type="project" value="UniProtKB-SubCell"/>
</dbReference>
<proteinExistence type="predicted"/>
<evidence type="ECO:0000256" key="2">
    <source>
        <dbReference type="ARBA" id="ARBA00023242"/>
    </source>
</evidence>
<reference evidence="6 7" key="1">
    <citation type="journal article" date="2018" name="Front. Plant Sci.">
        <title>Red Clover (Trifolium pratense) and Zigzag Clover (T. medium) - A Picture of Genomic Similarities and Differences.</title>
        <authorList>
            <person name="Dluhosova J."/>
            <person name="Istvanek J."/>
            <person name="Nedelnik J."/>
            <person name="Repkova J."/>
        </authorList>
    </citation>
    <scope>NUCLEOTIDE SEQUENCE [LARGE SCALE GENOMIC DNA]</scope>
    <source>
        <strain evidence="7">cv. 10/8</strain>
        <tissue evidence="6">Leaf</tissue>
    </source>
</reference>
<comment type="caution">
    <text evidence="6">The sequence shown here is derived from an EMBL/GenBank/DDBJ whole genome shotgun (WGS) entry which is preliminary data.</text>
</comment>
<keyword evidence="2 3" id="KW-0539">Nucleus</keyword>
<feature type="compositionally biased region" description="Polar residues" evidence="4">
    <location>
        <begin position="8"/>
        <end position="29"/>
    </location>
</feature>